<accession>A0AA36LSN9</accession>
<name>A0AA36LSN9_YERMO</name>
<evidence type="ECO:0000313" key="2">
    <source>
        <dbReference type="Proteomes" id="UP000040841"/>
    </source>
</evidence>
<sequence length="38" mass="4198">MALTDAGYRELNYRAVHAAAVAILTNYEWTSRLAGDVN</sequence>
<reference evidence="1 2" key="1">
    <citation type="submission" date="2015-03" db="EMBL/GenBank/DDBJ databases">
        <authorList>
            <consortium name="Pathogen Informatics"/>
            <person name="Murphy D."/>
        </authorList>
    </citation>
    <scope>NUCLEOTIDE SEQUENCE [LARGE SCALE GENOMIC DNA]</scope>
    <source>
        <strain evidence="1 2">FE82747</strain>
    </source>
</reference>
<dbReference type="Proteomes" id="UP000040841">
    <property type="component" value="Unassembled WGS sequence"/>
</dbReference>
<dbReference type="AlphaFoldDB" id="A0AA36LSN9"/>
<proteinExistence type="predicted"/>
<evidence type="ECO:0000313" key="1">
    <source>
        <dbReference type="EMBL" id="CNI75765.1"/>
    </source>
</evidence>
<dbReference type="EMBL" id="CQBM01000021">
    <property type="protein sequence ID" value="CNI75765.1"/>
    <property type="molecule type" value="Genomic_DNA"/>
</dbReference>
<gene>
    <name evidence="1" type="ORF">ERS008502_04189</name>
</gene>
<protein>
    <submittedName>
        <fullName evidence="1">Uncharacterized protein</fullName>
    </submittedName>
</protein>
<organism evidence="1 2">
    <name type="scientific">Yersinia mollaretii</name>
    <dbReference type="NCBI Taxonomy" id="33060"/>
    <lineage>
        <taxon>Bacteria</taxon>
        <taxon>Pseudomonadati</taxon>
        <taxon>Pseudomonadota</taxon>
        <taxon>Gammaproteobacteria</taxon>
        <taxon>Enterobacterales</taxon>
        <taxon>Yersiniaceae</taxon>
        <taxon>Yersinia</taxon>
    </lineage>
</organism>
<comment type="caution">
    <text evidence="1">The sequence shown here is derived from an EMBL/GenBank/DDBJ whole genome shotgun (WGS) entry which is preliminary data.</text>
</comment>